<reference evidence="2 3" key="1">
    <citation type="submission" date="2018-06" db="EMBL/GenBank/DDBJ databases">
        <title>Sphaerisporangium craniellae sp. nov., isolated from a marine sponge in the South China Sea.</title>
        <authorList>
            <person name="Li L."/>
        </authorList>
    </citation>
    <scope>NUCLEOTIDE SEQUENCE [LARGE SCALE GENOMIC DNA]</scope>
    <source>
        <strain evidence="2 3">CCTCC AA 208026</strain>
    </source>
</reference>
<keyword evidence="3" id="KW-1185">Reference proteome</keyword>
<dbReference type="RefSeq" id="WP_114031543.1">
    <property type="nucleotide sequence ID" value="NZ_QOIL01000016.1"/>
</dbReference>
<dbReference type="Proteomes" id="UP000253094">
    <property type="component" value="Unassembled WGS sequence"/>
</dbReference>
<comment type="caution">
    <text evidence="2">The sequence shown here is derived from an EMBL/GenBank/DDBJ whole genome shotgun (WGS) entry which is preliminary data.</text>
</comment>
<accession>A0A367FA26</accession>
<feature type="region of interest" description="Disordered" evidence="1">
    <location>
        <begin position="1"/>
        <end position="25"/>
    </location>
</feature>
<organism evidence="2 3">
    <name type="scientific">Sphaerisporangium album</name>
    <dbReference type="NCBI Taxonomy" id="509200"/>
    <lineage>
        <taxon>Bacteria</taxon>
        <taxon>Bacillati</taxon>
        <taxon>Actinomycetota</taxon>
        <taxon>Actinomycetes</taxon>
        <taxon>Streptosporangiales</taxon>
        <taxon>Streptosporangiaceae</taxon>
        <taxon>Sphaerisporangium</taxon>
    </lineage>
</organism>
<protein>
    <submittedName>
        <fullName evidence="2">Uncharacterized protein</fullName>
    </submittedName>
</protein>
<evidence type="ECO:0000256" key="1">
    <source>
        <dbReference type="SAM" id="MobiDB-lite"/>
    </source>
</evidence>
<proteinExistence type="predicted"/>
<name>A0A367FA26_9ACTN</name>
<sequence length="127" mass="13881">MTTTPQPNGRPPKPPARHNDPDCLACAHPDQLPDWLNGERTKAAELLHRAQEVRVQAVQADAAVLAAVGWQDIMAAQREQRRLHGEANALAQSALIIQAHADRVEAAHPRPVENVQLPPFDLFEAAS</sequence>
<evidence type="ECO:0000313" key="2">
    <source>
        <dbReference type="EMBL" id="RCG27204.1"/>
    </source>
</evidence>
<evidence type="ECO:0000313" key="3">
    <source>
        <dbReference type="Proteomes" id="UP000253094"/>
    </source>
</evidence>
<gene>
    <name evidence="2" type="ORF">DQ384_26150</name>
</gene>
<dbReference type="AlphaFoldDB" id="A0A367FA26"/>
<dbReference type="EMBL" id="QOIL01000016">
    <property type="protein sequence ID" value="RCG27204.1"/>
    <property type="molecule type" value="Genomic_DNA"/>
</dbReference>